<proteinExistence type="predicted"/>
<dbReference type="InterPro" id="IPR050706">
    <property type="entry name" value="Cyclic-di-GMP_PDE-like"/>
</dbReference>
<evidence type="ECO:0000259" key="2">
    <source>
        <dbReference type="PROSITE" id="PS50110"/>
    </source>
</evidence>
<dbReference type="SUPFAM" id="SSF141868">
    <property type="entry name" value="EAL domain-like"/>
    <property type="match status" value="1"/>
</dbReference>
<gene>
    <name evidence="4" type="ORF">COB20_02670</name>
</gene>
<reference evidence="5" key="1">
    <citation type="submission" date="2017-08" db="EMBL/GenBank/DDBJ databases">
        <title>A dynamic microbial community with high functional redundancy inhabits the cold, oxic subseafloor aquifer.</title>
        <authorList>
            <person name="Tully B.J."/>
            <person name="Wheat C.G."/>
            <person name="Glazer B.T."/>
            <person name="Huber J.A."/>
        </authorList>
    </citation>
    <scope>NUCLEOTIDE SEQUENCE [LARGE SCALE GENOMIC DNA]</scope>
</reference>
<dbReference type="EMBL" id="NVUL01000008">
    <property type="protein sequence ID" value="PCI80777.1"/>
    <property type="molecule type" value="Genomic_DNA"/>
</dbReference>
<dbReference type="Pfam" id="PF00563">
    <property type="entry name" value="EAL"/>
    <property type="match status" value="1"/>
</dbReference>
<dbReference type="PROSITE" id="PS50110">
    <property type="entry name" value="RESPONSE_REGULATORY"/>
    <property type="match status" value="1"/>
</dbReference>
<feature type="domain" description="EAL" evidence="3">
    <location>
        <begin position="144"/>
        <end position="400"/>
    </location>
</feature>
<dbReference type="InterPro" id="IPR035919">
    <property type="entry name" value="EAL_sf"/>
</dbReference>
<organism evidence="4 5">
    <name type="scientific">SAR86 cluster bacterium</name>
    <dbReference type="NCBI Taxonomy" id="2030880"/>
    <lineage>
        <taxon>Bacteria</taxon>
        <taxon>Pseudomonadati</taxon>
        <taxon>Pseudomonadota</taxon>
        <taxon>Gammaproteobacteria</taxon>
        <taxon>SAR86 cluster</taxon>
    </lineage>
</organism>
<protein>
    <submittedName>
        <fullName evidence="4">Diguanylate phosphodiesterase</fullName>
    </submittedName>
</protein>
<accession>A0A2A4XFD9</accession>
<feature type="modified residue" description="4-aspartylphosphate" evidence="1">
    <location>
        <position position="61"/>
    </location>
</feature>
<evidence type="ECO:0000313" key="5">
    <source>
        <dbReference type="Proteomes" id="UP000218767"/>
    </source>
</evidence>
<dbReference type="Pfam" id="PF00072">
    <property type="entry name" value="Response_reg"/>
    <property type="match status" value="1"/>
</dbReference>
<sequence length="403" mass="44576">MIDNITDLSIMVVDDEPVVLNMAVRILEKLGFTKIDTATNGNIALGRLVTSDPPIELIICDLNMPEMDGVEFMRHAHESGFSGGLILFSGEDTRLLDSAFGLGKAHDLNLLGAIKKPLKPDELITLIKKYEPLQTERRLHAPEKPISESDLRDGIKGSGKNQPLLVYQPKVCVSSGEIVGVETLCRWWNIDRGVLPPGAFIPLAEELGLIDKLTNEIYKLAITQLAEWNQHGRTLKLAVNFSVNSFAHIEFGEFLIETVKQHGVDSGMVILEVTETQTMNIEVNCLETLLSLRLKGFGLSIDDFGTGNSSLAQLKAIPFTEMKIDRAFVAGATNDTSTRAILESSVSLAKKMQMKIVAEGAESREDWDLVEELDCDYVQGFYCAKPMRNEDLISFLDSWDGPH</sequence>
<dbReference type="AlphaFoldDB" id="A0A2A4XFD9"/>
<dbReference type="PROSITE" id="PS50883">
    <property type="entry name" value="EAL"/>
    <property type="match status" value="1"/>
</dbReference>
<dbReference type="InterPro" id="IPR001789">
    <property type="entry name" value="Sig_transdc_resp-reg_receiver"/>
</dbReference>
<name>A0A2A4XFD9_9GAMM</name>
<dbReference type="Gene3D" id="3.40.50.2300">
    <property type="match status" value="1"/>
</dbReference>
<dbReference type="SMART" id="SM00448">
    <property type="entry name" value="REC"/>
    <property type="match status" value="1"/>
</dbReference>
<evidence type="ECO:0000259" key="3">
    <source>
        <dbReference type="PROSITE" id="PS50883"/>
    </source>
</evidence>
<evidence type="ECO:0000313" key="4">
    <source>
        <dbReference type="EMBL" id="PCI80777.1"/>
    </source>
</evidence>
<dbReference type="PANTHER" id="PTHR33121:SF71">
    <property type="entry name" value="OXYGEN SENSOR PROTEIN DOSP"/>
    <property type="match status" value="1"/>
</dbReference>
<dbReference type="Proteomes" id="UP000218767">
    <property type="component" value="Unassembled WGS sequence"/>
</dbReference>
<evidence type="ECO:0000256" key="1">
    <source>
        <dbReference type="PROSITE-ProRule" id="PRU00169"/>
    </source>
</evidence>
<keyword evidence="1" id="KW-0597">Phosphoprotein</keyword>
<dbReference type="PANTHER" id="PTHR33121">
    <property type="entry name" value="CYCLIC DI-GMP PHOSPHODIESTERASE PDEF"/>
    <property type="match status" value="1"/>
</dbReference>
<dbReference type="InterPro" id="IPR001633">
    <property type="entry name" value="EAL_dom"/>
</dbReference>
<dbReference type="InterPro" id="IPR011006">
    <property type="entry name" value="CheY-like_superfamily"/>
</dbReference>
<comment type="caution">
    <text evidence="4">The sequence shown here is derived from an EMBL/GenBank/DDBJ whole genome shotgun (WGS) entry which is preliminary data.</text>
</comment>
<dbReference type="CDD" id="cd01948">
    <property type="entry name" value="EAL"/>
    <property type="match status" value="1"/>
</dbReference>
<dbReference type="SMART" id="SM00052">
    <property type="entry name" value="EAL"/>
    <property type="match status" value="1"/>
</dbReference>
<feature type="domain" description="Response regulatory" evidence="2">
    <location>
        <begin position="9"/>
        <end position="131"/>
    </location>
</feature>
<dbReference type="SUPFAM" id="SSF52172">
    <property type="entry name" value="CheY-like"/>
    <property type="match status" value="1"/>
</dbReference>
<dbReference type="Gene3D" id="3.20.20.450">
    <property type="entry name" value="EAL domain"/>
    <property type="match status" value="1"/>
</dbReference>
<dbReference type="GO" id="GO:0000160">
    <property type="term" value="P:phosphorelay signal transduction system"/>
    <property type="evidence" value="ECO:0007669"/>
    <property type="project" value="InterPro"/>
</dbReference>
<dbReference type="GO" id="GO:0071111">
    <property type="term" value="F:cyclic-guanylate-specific phosphodiesterase activity"/>
    <property type="evidence" value="ECO:0007669"/>
    <property type="project" value="InterPro"/>
</dbReference>